<evidence type="ECO:0000313" key="3">
    <source>
        <dbReference type="Proteomes" id="UP001231189"/>
    </source>
</evidence>
<dbReference type="InterPro" id="IPR018790">
    <property type="entry name" value="DUF2358"/>
</dbReference>
<organism evidence="2 3">
    <name type="scientific">Lolium multiflorum</name>
    <name type="common">Italian ryegrass</name>
    <name type="synonym">Lolium perenne subsp. multiflorum</name>
    <dbReference type="NCBI Taxonomy" id="4521"/>
    <lineage>
        <taxon>Eukaryota</taxon>
        <taxon>Viridiplantae</taxon>
        <taxon>Streptophyta</taxon>
        <taxon>Embryophyta</taxon>
        <taxon>Tracheophyta</taxon>
        <taxon>Spermatophyta</taxon>
        <taxon>Magnoliopsida</taxon>
        <taxon>Liliopsida</taxon>
        <taxon>Poales</taxon>
        <taxon>Poaceae</taxon>
        <taxon>BOP clade</taxon>
        <taxon>Pooideae</taxon>
        <taxon>Poodae</taxon>
        <taxon>Poeae</taxon>
        <taxon>Poeae Chloroplast Group 2 (Poeae type)</taxon>
        <taxon>Loliodinae</taxon>
        <taxon>Loliinae</taxon>
        <taxon>Lolium</taxon>
    </lineage>
</organism>
<name>A0AAD8TXE7_LOLMU</name>
<dbReference type="PANTHER" id="PTHR31094">
    <property type="entry name" value="RIKEN CDNA 2310061I04 GENE"/>
    <property type="match status" value="1"/>
</dbReference>
<keyword evidence="3" id="KW-1185">Reference proteome</keyword>
<comment type="caution">
    <text evidence="2">The sequence shown here is derived from an EMBL/GenBank/DDBJ whole genome shotgun (WGS) entry which is preliminary data.</text>
</comment>
<feature type="compositionally biased region" description="Basic and acidic residues" evidence="1">
    <location>
        <begin position="79"/>
        <end position="90"/>
    </location>
</feature>
<dbReference type="InterPro" id="IPR032710">
    <property type="entry name" value="NTF2-like_dom_sf"/>
</dbReference>
<dbReference type="AlphaFoldDB" id="A0AAD8TXE7"/>
<dbReference type="SUPFAM" id="SSF54427">
    <property type="entry name" value="NTF2-like"/>
    <property type="match status" value="1"/>
</dbReference>
<dbReference type="Pfam" id="PF10184">
    <property type="entry name" value="DUF2358"/>
    <property type="match status" value="1"/>
</dbReference>
<sequence>MGLLLQVPNLAGGRRPAARVLRSDRGGRFKVCAAAPGGSVKEEEEKGTGKKERIVIRVLDPVRERRLPPPLFSAPETPAESREALRRPEDDGEERRRYYVNMGYAIRTLREELPDVFCEEPSLDIYREDIVFKDPLNKFVGIDSYKSIFWALRFTGQIFFKALWIDIATIWQPVDNVIMVRWIVHGIPRVLQNGHSRFDGTSEYKLDKNGKIYQHKVDNVAMNSRKKFKILPIEELIRSLGCPSTPKPTCFEMISLVPFWLRWTWMR</sequence>
<evidence type="ECO:0000256" key="1">
    <source>
        <dbReference type="SAM" id="MobiDB-lite"/>
    </source>
</evidence>
<accession>A0AAD8TXE7</accession>
<evidence type="ECO:0000313" key="2">
    <source>
        <dbReference type="EMBL" id="KAK1693837.1"/>
    </source>
</evidence>
<dbReference type="PANTHER" id="PTHR31094:SF2">
    <property type="entry name" value="RIKEN CDNA 2310061I04 GENE"/>
    <property type="match status" value="1"/>
</dbReference>
<dbReference type="Proteomes" id="UP001231189">
    <property type="component" value="Unassembled WGS sequence"/>
</dbReference>
<proteinExistence type="predicted"/>
<feature type="region of interest" description="Disordered" evidence="1">
    <location>
        <begin position="66"/>
        <end position="90"/>
    </location>
</feature>
<reference evidence="2" key="1">
    <citation type="submission" date="2023-07" db="EMBL/GenBank/DDBJ databases">
        <title>A chromosome-level genome assembly of Lolium multiflorum.</title>
        <authorList>
            <person name="Chen Y."/>
            <person name="Copetti D."/>
            <person name="Kolliker R."/>
            <person name="Studer B."/>
        </authorList>
    </citation>
    <scope>NUCLEOTIDE SEQUENCE</scope>
    <source>
        <strain evidence="2">02402/16</strain>
        <tissue evidence="2">Leaf</tissue>
    </source>
</reference>
<gene>
    <name evidence="2" type="ORF">QYE76_010534</name>
</gene>
<dbReference type="EMBL" id="JAUUTY010000001">
    <property type="protein sequence ID" value="KAK1693837.1"/>
    <property type="molecule type" value="Genomic_DNA"/>
</dbReference>
<protein>
    <submittedName>
        <fullName evidence="2">Uncharacterized protein</fullName>
    </submittedName>
</protein>